<dbReference type="Pfam" id="PF02771">
    <property type="entry name" value="Acyl-CoA_dh_N"/>
    <property type="match status" value="1"/>
</dbReference>
<dbReference type="InterPro" id="IPR009075">
    <property type="entry name" value="AcylCo_DH/oxidase_C"/>
</dbReference>
<dbReference type="InterPro" id="IPR036250">
    <property type="entry name" value="AcylCo_DH-like_C"/>
</dbReference>
<proteinExistence type="inferred from homology"/>
<evidence type="ECO:0000259" key="7">
    <source>
        <dbReference type="Pfam" id="PF00441"/>
    </source>
</evidence>
<reference evidence="10 11" key="1">
    <citation type="submission" date="2017-10" db="EMBL/GenBank/DDBJ databases">
        <title>Streptomyces alboflavus Genome sequencing and assembly.</title>
        <authorList>
            <person name="Wang Y."/>
            <person name="Du B."/>
            <person name="Ding Y."/>
            <person name="Liu H."/>
            <person name="Hou Q."/>
            <person name="Liu K."/>
            <person name="Wang C."/>
            <person name="Yao L."/>
        </authorList>
    </citation>
    <scope>NUCLEOTIDE SEQUENCE [LARGE SCALE GENOMIC DNA]</scope>
    <source>
        <strain evidence="10 11">MDJK44</strain>
        <plasmid evidence="11">Plasmid pmdjk44.1</plasmid>
    </source>
</reference>
<dbReference type="InterPro" id="IPR013786">
    <property type="entry name" value="AcylCoA_DH/ox_N"/>
</dbReference>
<dbReference type="PANTHER" id="PTHR43884">
    <property type="entry name" value="ACYL-COA DEHYDROGENASE"/>
    <property type="match status" value="1"/>
</dbReference>
<dbReference type="AlphaFoldDB" id="A0A291W2W4"/>
<organism evidence="10 11">
    <name type="scientific">Streptomyces alboflavus</name>
    <dbReference type="NCBI Taxonomy" id="67267"/>
    <lineage>
        <taxon>Bacteria</taxon>
        <taxon>Bacillati</taxon>
        <taxon>Actinomycetota</taxon>
        <taxon>Actinomycetes</taxon>
        <taxon>Kitasatosporales</taxon>
        <taxon>Streptomycetaceae</taxon>
        <taxon>Streptomyces</taxon>
    </lineage>
</organism>
<dbReference type="GO" id="GO:0050660">
    <property type="term" value="F:flavin adenine dinucleotide binding"/>
    <property type="evidence" value="ECO:0007669"/>
    <property type="project" value="InterPro"/>
</dbReference>
<accession>A0A291W2W4</accession>
<dbReference type="InterPro" id="IPR006091">
    <property type="entry name" value="Acyl-CoA_Oxase/DH_mid-dom"/>
</dbReference>
<dbReference type="PANTHER" id="PTHR43884:SF12">
    <property type="entry name" value="ISOVALERYL-COA DEHYDROGENASE, MITOCHONDRIAL-RELATED"/>
    <property type="match status" value="1"/>
</dbReference>
<dbReference type="Gene3D" id="1.20.140.10">
    <property type="entry name" value="Butyryl-CoA Dehydrogenase, subunit A, domain 3"/>
    <property type="match status" value="1"/>
</dbReference>
<dbReference type="RefSeq" id="WP_100112459.1">
    <property type="nucleotide sequence ID" value="NZ_CP023976.1"/>
</dbReference>
<evidence type="ECO:0000256" key="4">
    <source>
        <dbReference type="ARBA" id="ARBA00022827"/>
    </source>
</evidence>
<dbReference type="Pfam" id="PF00441">
    <property type="entry name" value="Acyl-CoA_dh_1"/>
    <property type="match status" value="1"/>
</dbReference>
<evidence type="ECO:0000256" key="5">
    <source>
        <dbReference type="ARBA" id="ARBA00023002"/>
    </source>
</evidence>
<dbReference type="EMBL" id="CP023976">
    <property type="protein sequence ID" value="ATM24630.1"/>
    <property type="molecule type" value="Genomic_DNA"/>
</dbReference>
<gene>
    <name evidence="10" type="ORF">SMD44_p10131</name>
</gene>
<keyword evidence="5 6" id="KW-0560">Oxidoreductase</keyword>
<dbReference type="InterPro" id="IPR009100">
    <property type="entry name" value="AcylCoA_DH/oxidase_NM_dom_sf"/>
</dbReference>
<protein>
    <submittedName>
        <fullName evidence="10">Acyl-CoA dehydrogenase</fullName>
    </submittedName>
</protein>
<dbReference type="InterPro" id="IPR046373">
    <property type="entry name" value="Acyl-CoA_Oxase/DH_mid-dom_sf"/>
</dbReference>
<evidence type="ECO:0000259" key="9">
    <source>
        <dbReference type="Pfam" id="PF02771"/>
    </source>
</evidence>
<keyword evidence="11" id="KW-1185">Reference proteome</keyword>
<dbReference type="SUPFAM" id="SSF56645">
    <property type="entry name" value="Acyl-CoA dehydrogenase NM domain-like"/>
    <property type="match status" value="1"/>
</dbReference>
<evidence type="ECO:0000259" key="8">
    <source>
        <dbReference type="Pfam" id="PF02770"/>
    </source>
</evidence>
<sequence length="408" mass="43986">MHVLESFLTEEHLRLREEVRAFAEEVVAPRVAGLEASRSIERELPREVARRGWIGATIDTEHGGMGAGHLAKTIIVEELSRVCAAVGAAVQASQLGTAKIIRYGTEEQQRRWLPKIAAGECLPTIAVTEDGSGSHVLGMRATARRDGDDYVLNGIKCFVGNSDIADVHGVVVRTGSGSRGLSAFLVEADAPGVTVSPHEPTLGLHGFSFGEVRFEDVRVPAHCRLGAEGDGRDIAYSSSIVYGRPNLSAVSLGVHQAILEETVAYCHERQLYGKPLYETDGIKHKVGQIQSRLLTARLTAYYAASALDRELLCDPELINAKYLNAESAIDSARTAMEILAAAGLRTKRPLERYLRDALHIFAPAGTSDIQVLRLAEHALGLSKGQYSQPTYGPARGTAALRPLQALPA</sequence>
<geneLocation type="plasmid" evidence="11">
    <name>pmdjk44.1</name>
</geneLocation>
<feature type="domain" description="Acyl-CoA dehydrogenase/oxidase C-terminal" evidence="7">
    <location>
        <begin position="230"/>
        <end position="378"/>
    </location>
</feature>
<name>A0A291W2W4_9ACTN</name>
<dbReference type="Gene3D" id="1.10.540.10">
    <property type="entry name" value="Acyl-CoA dehydrogenase/oxidase, N-terminal domain"/>
    <property type="match status" value="1"/>
</dbReference>
<dbReference type="FunFam" id="1.10.540.10:FF:000002">
    <property type="entry name" value="Acyl-CoA dehydrogenase FadE19"/>
    <property type="match status" value="1"/>
</dbReference>
<evidence type="ECO:0000256" key="6">
    <source>
        <dbReference type="RuleBase" id="RU362125"/>
    </source>
</evidence>
<dbReference type="InterPro" id="IPR037069">
    <property type="entry name" value="AcylCoA_DH/ox_N_sf"/>
</dbReference>
<evidence type="ECO:0000313" key="10">
    <source>
        <dbReference type="EMBL" id="ATM24630.1"/>
    </source>
</evidence>
<feature type="domain" description="Acyl-CoA dehydrogenase/oxidase N-terminal" evidence="9">
    <location>
        <begin position="9"/>
        <end position="120"/>
    </location>
</feature>
<evidence type="ECO:0000313" key="11">
    <source>
        <dbReference type="Proteomes" id="UP000195880"/>
    </source>
</evidence>
<dbReference type="Gene3D" id="2.40.110.10">
    <property type="entry name" value="Butyryl-CoA Dehydrogenase, subunit A, domain 2"/>
    <property type="match status" value="1"/>
</dbReference>
<keyword evidence="10" id="KW-0614">Plasmid</keyword>
<keyword evidence="4 6" id="KW-0274">FAD</keyword>
<comment type="similarity">
    <text evidence="2 6">Belongs to the acyl-CoA dehydrogenase family.</text>
</comment>
<dbReference type="OrthoDB" id="8876745at2"/>
<evidence type="ECO:0000256" key="1">
    <source>
        <dbReference type="ARBA" id="ARBA00001974"/>
    </source>
</evidence>
<dbReference type="Proteomes" id="UP000195880">
    <property type="component" value="Plasmid pMDJK44.1"/>
</dbReference>
<comment type="cofactor">
    <cofactor evidence="1 6">
        <name>FAD</name>
        <dbReference type="ChEBI" id="CHEBI:57692"/>
    </cofactor>
</comment>
<evidence type="ECO:0000256" key="2">
    <source>
        <dbReference type="ARBA" id="ARBA00009347"/>
    </source>
</evidence>
<evidence type="ECO:0000256" key="3">
    <source>
        <dbReference type="ARBA" id="ARBA00022630"/>
    </source>
</evidence>
<dbReference type="SUPFAM" id="SSF47203">
    <property type="entry name" value="Acyl-CoA dehydrogenase C-terminal domain-like"/>
    <property type="match status" value="1"/>
</dbReference>
<dbReference type="Pfam" id="PF02770">
    <property type="entry name" value="Acyl-CoA_dh_M"/>
    <property type="match status" value="1"/>
</dbReference>
<dbReference type="KEGG" id="salf:SMD44_p10131"/>
<keyword evidence="3 6" id="KW-0285">Flavoprotein</keyword>
<feature type="domain" description="Acyl-CoA oxidase/dehydrogenase middle" evidence="8">
    <location>
        <begin position="125"/>
        <end position="217"/>
    </location>
</feature>
<dbReference type="GO" id="GO:0003995">
    <property type="term" value="F:acyl-CoA dehydrogenase activity"/>
    <property type="evidence" value="ECO:0007669"/>
    <property type="project" value="TreeGrafter"/>
</dbReference>